<feature type="active site" description="Charge relay system" evidence="8">
    <location>
        <position position="174"/>
    </location>
</feature>
<organism evidence="10 11">
    <name type="scientific">Actinomyces marmotae</name>
    <dbReference type="NCBI Taxonomy" id="2737173"/>
    <lineage>
        <taxon>Bacteria</taxon>
        <taxon>Bacillati</taxon>
        <taxon>Actinomycetota</taxon>
        <taxon>Actinomycetes</taxon>
        <taxon>Actinomycetales</taxon>
        <taxon>Actinomycetaceae</taxon>
        <taxon>Actinomyces</taxon>
    </lineage>
</organism>
<dbReference type="GO" id="GO:0016829">
    <property type="term" value="F:lyase activity"/>
    <property type="evidence" value="ECO:0007669"/>
    <property type="project" value="UniProtKB-KW"/>
</dbReference>
<dbReference type="InterPro" id="IPR021196">
    <property type="entry name" value="PdxT/SNO_CS"/>
</dbReference>
<dbReference type="KEGG" id="amam:HPC72_04965"/>
<comment type="similarity">
    <text evidence="1">Belongs to the glutaminase PdxT/SNO family.</text>
</comment>
<sequence length="187" mass="19864">MVSRRVGVLALQGGVVEHARMVEELRSEAVLVRRAGDLDRLDALILPGGESTALLRLLAAFDLTRALADTARAVPTLGTCAGLILLARLGVLDVDVERNAFGPQVDSAEAVLPWRGGQVRAALIRAPRITRMGEGVEVLSTWTDPRRPDEAPSVVGVEQTGAGGRIIGVAFHPELTGDTTIHRELLA</sequence>
<feature type="binding site" evidence="9">
    <location>
        <begin position="49"/>
        <end position="51"/>
    </location>
    <ligand>
        <name>L-glutamine</name>
        <dbReference type="ChEBI" id="CHEBI:58359"/>
    </ligand>
</feature>
<dbReference type="GO" id="GO:0004359">
    <property type="term" value="F:glutaminase activity"/>
    <property type="evidence" value="ECO:0007669"/>
    <property type="project" value="UniProtKB-EC"/>
</dbReference>
<evidence type="ECO:0000256" key="9">
    <source>
        <dbReference type="PIRSR" id="PIRSR005639-2"/>
    </source>
</evidence>
<keyword evidence="4" id="KW-0663">Pyridoxal phosphate</keyword>
<evidence type="ECO:0000256" key="4">
    <source>
        <dbReference type="ARBA" id="ARBA00022898"/>
    </source>
</evidence>
<protein>
    <recommendedName>
        <fullName evidence="2">glutaminase</fullName>
        <ecNumber evidence="2">3.5.1.2</ecNumber>
    </recommendedName>
</protein>
<evidence type="ECO:0000256" key="3">
    <source>
        <dbReference type="ARBA" id="ARBA00022801"/>
    </source>
</evidence>
<name>A0A6M8B7E2_9ACTO</name>
<dbReference type="GO" id="GO:0005829">
    <property type="term" value="C:cytosol"/>
    <property type="evidence" value="ECO:0007669"/>
    <property type="project" value="TreeGrafter"/>
</dbReference>
<dbReference type="GO" id="GO:0008614">
    <property type="term" value="P:pyridoxine metabolic process"/>
    <property type="evidence" value="ECO:0007669"/>
    <property type="project" value="TreeGrafter"/>
</dbReference>
<proteinExistence type="inferred from homology"/>
<evidence type="ECO:0000256" key="5">
    <source>
        <dbReference type="ARBA" id="ARBA00022962"/>
    </source>
</evidence>
<accession>A0A6M8B7E2</accession>
<dbReference type="RefSeq" id="WP_159523147.1">
    <property type="nucleotide sequence ID" value="NZ_CP053642.1"/>
</dbReference>
<dbReference type="NCBIfam" id="TIGR03800">
    <property type="entry name" value="PLP_synth_Pdx2"/>
    <property type="match status" value="1"/>
</dbReference>
<dbReference type="PIRSF" id="PIRSF005639">
    <property type="entry name" value="Glut_amidoT_SNO"/>
    <property type="match status" value="1"/>
</dbReference>
<dbReference type="Gene3D" id="3.40.50.880">
    <property type="match status" value="1"/>
</dbReference>
<dbReference type="PROSITE" id="PS51273">
    <property type="entry name" value="GATASE_TYPE_1"/>
    <property type="match status" value="1"/>
</dbReference>
<dbReference type="EC" id="3.5.1.2" evidence="2"/>
<evidence type="ECO:0000313" key="10">
    <source>
        <dbReference type="EMBL" id="QKD80617.1"/>
    </source>
</evidence>
<comment type="catalytic activity">
    <reaction evidence="7">
        <text>L-glutamine + H2O = L-glutamate + NH4(+)</text>
        <dbReference type="Rhea" id="RHEA:15889"/>
        <dbReference type="ChEBI" id="CHEBI:15377"/>
        <dbReference type="ChEBI" id="CHEBI:28938"/>
        <dbReference type="ChEBI" id="CHEBI:29985"/>
        <dbReference type="ChEBI" id="CHEBI:58359"/>
        <dbReference type="EC" id="3.5.1.2"/>
    </reaction>
</comment>
<keyword evidence="5" id="KW-0315">Glutamine amidotransferase</keyword>
<feature type="binding site" evidence="9">
    <location>
        <begin position="124"/>
        <end position="125"/>
    </location>
    <ligand>
        <name>L-glutamine</name>
        <dbReference type="ChEBI" id="CHEBI:58359"/>
    </ligand>
</feature>
<evidence type="ECO:0000256" key="1">
    <source>
        <dbReference type="ARBA" id="ARBA00008345"/>
    </source>
</evidence>
<dbReference type="PROSITE" id="PS01236">
    <property type="entry name" value="PDXT_SNO_1"/>
    <property type="match status" value="1"/>
</dbReference>
<reference evidence="10 11" key="1">
    <citation type="submission" date="2020-05" db="EMBL/GenBank/DDBJ databases">
        <title>Actinomyces sp. zg-325.</title>
        <authorList>
            <person name="Yang C."/>
        </authorList>
    </citation>
    <scope>NUCLEOTIDE SEQUENCE [LARGE SCALE GENOMIC DNA]</scope>
    <source>
        <strain evidence="11">zg-325</strain>
    </source>
</reference>
<dbReference type="GO" id="GO:1903600">
    <property type="term" value="C:glutaminase complex"/>
    <property type="evidence" value="ECO:0007669"/>
    <property type="project" value="TreeGrafter"/>
</dbReference>
<evidence type="ECO:0000256" key="8">
    <source>
        <dbReference type="PIRSR" id="PIRSR005639-1"/>
    </source>
</evidence>
<evidence type="ECO:0000256" key="7">
    <source>
        <dbReference type="ARBA" id="ARBA00049534"/>
    </source>
</evidence>
<dbReference type="PANTHER" id="PTHR31559:SF0">
    <property type="entry name" value="PYRIDOXAL 5'-PHOSPHATE SYNTHASE SUBUNIT SNO1-RELATED"/>
    <property type="match status" value="1"/>
</dbReference>
<dbReference type="GO" id="GO:0042823">
    <property type="term" value="P:pyridoxal phosphate biosynthetic process"/>
    <property type="evidence" value="ECO:0007669"/>
    <property type="project" value="InterPro"/>
</dbReference>
<evidence type="ECO:0000256" key="6">
    <source>
        <dbReference type="ARBA" id="ARBA00023239"/>
    </source>
</evidence>
<evidence type="ECO:0000256" key="2">
    <source>
        <dbReference type="ARBA" id="ARBA00012918"/>
    </source>
</evidence>
<dbReference type="PANTHER" id="PTHR31559">
    <property type="entry name" value="PYRIDOXAL 5'-PHOSPHATE SYNTHASE SUBUNIT SNO"/>
    <property type="match status" value="1"/>
</dbReference>
<keyword evidence="3" id="KW-0378">Hydrolase</keyword>
<dbReference type="Proteomes" id="UP000504752">
    <property type="component" value="Chromosome"/>
</dbReference>
<dbReference type="InterPro" id="IPR029062">
    <property type="entry name" value="Class_I_gatase-like"/>
</dbReference>
<keyword evidence="6" id="KW-0456">Lyase</keyword>
<dbReference type="AlphaFoldDB" id="A0A6M8B7E2"/>
<evidence type="ECO:0000313" key="11">
    <source>
        <dbReference type="Proteomes" id="UP000504752"/>
    </source>
</evidence>
<feature type="active site" description="Charge relay system" evidence="8">
    <location>
        <position position="172"/>
    </location>
</feature>
<dbReference type="PROSITE" id="PS51130">
    <property type="entry name" value="PDXT_SNO_2"/>
    <property type="match status" value="1"/>
</dbReference>
<feature type="active site" description="Nucleophile" evidence="8">
    <location>
        <position position="80"/>
    </location>
</feature>
<dbReference type="EMBL" id="CP053642">
    <property type="protein sequence ID" value="QKD80617.1"/>
    <property type="molecule type" value="Genomic_DNA"/>
</dbReference>
<dbReference type="Pfam" id="PF01174">
    <property type="entry name" value="SNO"/>
    <property type="match status" value="1"/>
</dbReference>
<dbReference type="SUPFAM" id="SSF52317">
    <property type="entry name" value="Class I glutamine amidotransferase-like"/>
    <property type="match status" value="1"/>
</dbReference>
<keyword evidence="11" id="KW-1185">Reference proteome</keyword>
<dbReference type="InterPro" id="IPR002161">
    <property type="entry name" value="PdxT/SNO"/>
</dbReference>
<gene>
    <name evidence="10" type="primary">pdxT</name>
    <name evidence="10" type="ORF">HPC72_04965</name>
</gene>
<feature type="binding site" evidence="9">
    <location>
        <position position="98"/>
    </location>
    <ligand>
        <name>L-glutamine</name>
        <dbReference type="ChEBI" id="CHEBI:58359"/>
    </ligand>
</feature>